<keyword evidence="3 9" id="KW-0812">Transmembrane</keyword>
<feature type="transmembrane region" description="Helical" evidence="10">
    <location>
        <begin position="348"/>
        <end position="371"/>
    </location>
</feature>
<feature type="transmembrane region" description="Helical" evidence="10">
    <location>
        <begin position="307"/>
        <end position="328"/>
    </location>
</feature>
<keyword evidence="7 9" id="KW-0675">Receptor</keyword>
<dbReference type="Pfam" id="PF00001">
    <property type="entry name" value="7tm_1"/>
    <property type="match status" value="2"/>
</dbReference>
<keyword evidence="4 10" id="KW-1133">Transmembrane helix</keyword>
<dbReference type="GO" id="GO:0008188">
    <property type="term" value="F:neuropeptide receptor activity"/>
    <property type="evidence" value="ECO:0007669"/>
    <property type="project" value="TreeGrafter"/>
</dbReference>
<comment type="similarity">
    <text evidence="2 9">Belongs to the G-protein coupled receptor 1 family.</text>
</comment>
<accession>A0A2W1BQA4</accession>
<reference evidence="12 13" key="1">
    <citation type="journal article" date="2017" name="BMC Biol.">
        <title>Genomic innovations, transcriptional plasticity and gene loss underlying the evolution and divergence of two highly polyphagous and invasive Helicoverpa pest species.</title>
        <authorList>
            <person name="Pearce S.L."/>
            <person name="Clarke D.F."/>
            <person name="East P.D."/>
            <person name="Elfekih S."/>
            <person name="Gordon K.H."/>
            <person name="Jermiin L.S."/>
            <person name="McGaughran A."/>
            <person name="Oakeshott J.G."/>
            <person name="Papanikolaou A."/>
            <person name="Perera O.P."/>
            <person name="Rane R.V."/>
            <person name="Richards S."/>
            <person name="Tay W.T."/>
            <person name="Walsh T.K."/>
            <person name="Anderson A."/>
            <person name="Anderson C.J."/>
            <person name="Asgari S."/>
            <person name="Board P.G."/>
            <person name="Bretschneider A."/>
            <person name="Campbell P.M."/>
            <person name="Chertemps T."/>
            <person name="Christeller J.T."/>
            <person name="Coppin C.W."/>
            <person name="Downes S.J."/>
            <person name="Duan G."/>
            <person name="Farnsworth C.A."/>
            <person name="Good R.T."/>
            <person name="Han L.B."/>
            <person name="Han Y.C."/>
            <person name="Hatje K."/>
            <person name="Horne I."/>
            <person name="Huang Y.P."/>
            <person name="Hughes D.S."/>
            <person name="Jacquin-Joly E."/>
            <person name="James W."/>
            <person name="Jhangiani S."/>
            <person name="Kollmar M."/>
            <person name="Kuwar S.S."/>
            <person name="Li S."/>
            <person name="Liu N.Y."/>
            <person name="Maibeche M.T."/>
            <person name="Miller J.R."/>
            <person name="Montagne N."/>
            <person name="Perry T."/>
            <person name="Qu J."/>
            <person name="Song S.V."/>
            <person name="Sutton G.G."/>
            <person name="Vogel H."/>
            <person name="Walenz B.P."/>
            <person name="Xu W."/>
            <person name="Zhang H.J."/>
            <person name="Zou Z."/>
            <person name="Batterham P."/>
            <person name="Edwards O.R."/>
            <person name="Feyereisen R."/>
            <person name="Gibbs R.A."/>
            <person name="Heckel D.G."/>
            <person name="McGrath A."/>
            <person name="Robin C."/>
            <person name="Scherer S.E."/>
            <person name="Worley K.C."/>
            <person name="Wu Y.D."/>
        </authorList>
    </citation>
    <scope>NUCLEOTIDE SEQUENCE [LARGE SCALE GENOMIC DNA]</scope>
    <source>
        <strain evidence="12">Harm_GR_Male_#8</strain>
        <tissue evidence="12">Whole organism</tissue>
    </source>
</reference>
<dbReference type="OrthoDB" id="10049706at2759"/>
<evidence type="ECO:0000256" key="10">
    <source>
        <dbReference type="SAM" id="Phobius"/>
    </source>
</evidence>
<dbReference type="EMBL" id="KZ150020">
    <property type="protein sequence ID" value="PZC74910.1"/>
    <property type="molecule type" value="Genomic_DNA"/>
</dbReference>
<feature type="transmembrane region" description="Helical" evidence="10">
    <location>
        <begin position="254"/>
        <end position="276"/>
    </location>
</feature>
<dbReference type="InterPro" id="IPR017452">
    <property type="entry name" value="GPCR_Rhodpsn_7TM"/>
</dbReference>
<dbReference type="InterPro" id="IPR000276">
    <property type="entry name" value="GPCR_Rhodpsn"/>
</dbReference>
<dbReference type="PRINTS" id="PR00237">
    <property type="entry name" value="GPCRRHODOPSN"/>
</dbReference>
<sequence>MSFYRYIFSLALADLLVILICVPFVSIIYTLESWPWGELICRISEAGKDVSIGVSVFTLTALSAERYCAIVNPFRRLQLRKLPLVCATFIWAAALIFAAPAALFSNTVTVQIRPNVTIVYCTPFPLGWDSYPKWMTLAKALVYYGLPLLVIAFFYSLMARRLLASTREMPGALHGGQGEAQAQARKSVACMVLVFVIACKLVTVVYYGLPLLVIAFFYSLMARRLLASTREMPGALHGGQGEAQAQARKSVACMVLVFVIVYYGLLLLVIAFFYSLMARRLLASTREMPGALHGGQGEAQAQARKSVACMVLVFVIVFFICFLPYHAFEVWFHLSATAQADYNDWMHAFRIMGFCLSFLNSCVNPVALYCVSGVFRSHFNRYLCCRRGTLHPTCSSRLSRTAVCETSFRSTHRHRCNRNPTESVVISNYDYGSTKKKSNIITRNSADGVTIMTIRDSNDFLTGDLDEKCINR</sequence>
<evidence type="ECO:0000313" key="13">
    <source>
        <dbReference type="Proteomes" id="UP000249218"/>
    </source>
</evidence>
<keyword evidence="8 9" id="KW-0807">Transducer</keyword>
<organism evidence="12 13">
    <name type="scientific">Helicoverpa armigera</name>
    <name type="common">Cotton bollworm</name>
    <name type="synonym">Heliothis armigera</name>
    <dbReference type="NCBI Taxonomy" id="29058"/>
    <lineage>
        <taxon>Eukaryota</taxon>
        <taxon>Metazoa</taxon>
        <taxon>Ecdysozoa</taxon>
        <taxon>Arthropoda</taxon>
        <taxon>Hexapoda</taxon>
        <taxon>Insecta</taxon>
        <taxon>Pterygota</taxon>
        <taxon>Neoptera</taxon>
        <taxon>Endopterygota</taxon>
        <taxon>Lepidoptera</taxon>
        <taxon>Glossata</taxon>
        <taxon>Ditrysia</taxon>
        <taxon>Noctuoidea</taxon>
        <taxon>Noctuidae</taxon>
        <taxon>Heliothinae</taxon>
        <taxon>Helicoverpa</taxon>
    </lineage>
</organism>
<evidence type="ECO:0000256" key="8">
    <source>
        <dbReference type="ARBA" id="ARBA00023224"/>
    </source>
</evidence>
<comment type="subcellular location">
    <subcellularLocation>
        <location evidence="1">Membrane</location>
        <topology evidence="1">Multi-pass membrane protein</topology>
    </subcellularLocation>
</comment>
<feature type="transmembrane region" description="Helical" evidence="10">
    <location>
        <begin position="50"/>
        <end position="70"/>
    </location>
</feature>
<evidence type="ECO:0000313" key="12">
    <source>
        <dbReference type="EMBL" id="PZC74910.1"/>
    </source>
</evidence>
<dbReference type="GO" id="GO:0005886">
    <property type="term" value="C:plasma membrane"/>
    <property type="evidence" value="ECO:0007669"/>
    <property type="project" value="TreeGrafter"/>
</dbReference>
<keyword evidence="6 10" id="KW-0472">Membrane</keyword>
<feature type="domain" description="G-protein coupled receptors family 1 profile" evidence="11">
    <location>
        <begin position="1"/>
        <end position="368"/>
    </location>
</feature>
<name>A0A2W1BQA4_HELAM</name>
<evidence type="ECO:0000256" key="7">
    <source>
        <dbReference type="ARBA" id="ARBA00023170"/>
    </source>
</evidence>
<dbReference type="PANTHER" id="PTHR45695">
    <property type="entry name" value="LEUCOKININ RECEPTOR-RELATED"/>
    <property type="match status" value="1"/>
</dbReference>
<feature type="transmembrane region" description="Helical" evidence="10">
    <location>
        <begin position="141"/>
        <end position="159"/>
    </location>
</feature>
<protein>
    <recommendedName>
        <fullName evidence="11">G-protein coupled receptors family 1 profile domain-containing protein</fullName>
    </recommendedName>
</protein>
<keyword evidence="13" id="KW-1185">Reference proteome</keyword>
<feature type="transmembrane region" description="Helical" evidence="10">
    <location>
        <begin position="82"/>
        <end position="104"/>
    </location>
</feature>
<proteinExistence type="inferred from homology"/>
<feature type="transmembrane region" description="Helical" evidence="10">
    <location>
        <begin position="7"/>
        <end position="30"/>
    </location>
</feature>
<evidence type="ECO:0000256" key="2">
    <source>
        <dbReference type="ARBA" id="ARBA00010663"/>
    </source>
</evidence>
<evidence type="ECO:0000256" key="3">
    <source>
        <dbReference type="ARBA" id="ARBA00022692"/>
    </source>
</evidence>
<evidence type="ECO:0000256" key="9">
    <source>
        <dbReference type="RuleBase" id="RU000688"/>
    </source>
</evidence>
<dbReference type="PROSITE" id="PS00237">
    <property type="entry name" value="G_PROTEIN_RECEP_F1_1"/>
    <property type="match status" value="1"/>
</dbReference>
<dbReference type="Gene3D" id="1.20.1070.10">
    <property type="entry name" value="Rhodopsin 7-helix transmembrane proteins"/>
    <property type="match status" value="3"/>
</dbReference>
<dbReference type="Proteomes" id="UP000249218">
    <property type="component" value="Unassembled WGS sequence"/>
</dbReference>
<feature type="transmembrane region" description="Helical" evidence="10">
    <location>
        <begin position="192"/>
        <end position="218"/>
    </location>
</feature>
<gene>
    <name evidence="12" type="primary">HaOG207040</name>
    <name evidence="12" type="ORF">B5X24_HaOG207040</name>
</gene>
<evidence type="ECO:0000256" key="4">
    <source>
        <dbReference type="ARBA" id="ARBA00022989"/>
    </source>
</evidence>
<keyword evidence="5 9" id="KW-0297">G-protein coupled receptor</keyword>
<dbReference type="PANTHER" id="PTHR45695:SF24">
    <property type="entry name" value="NEUROPEPTIDE CCHAMIDE-2 RECEPTOR"/>
    <property type="match status" value="1"/>
</dbReference>
<dbReference type="AlphaFoldDB" id="A0A2W1BQA4"/>
<evidence type="ECO:0000256" key="5">
    <source>
        <dbReference type="ARBA" id="ARBA00023040"/>
    </source>
</evidence>
<dbReference type="PROSITE" id="PS50262">
    <property type="entry name" value="G_PROTEIN_RECEP_F1_2"/>
    <property type="match status" value="1"/>
</dbReference>
<evidence type="ECO:0000256" key="6">
    <source>
        <dbReference type="ARBA" id="ARBA00023136"/>
    </source>
</evidence>
<evidence type="ECO:0000259" key="11">
    <source>
        <dbReference type="PROSITE" id="PS50262"/>
    </source>
</evidence>
<evidence type="ECO:0000256" key="1">
    <source>
        <dbReference type="ARBA" id="ARBA00004141"/>
    </source>
</evidence>
<dbReference type="SUPFAM" id="SSF81321">
    <property type="entry name" value="Family A G protein-coupled receptor-like"/>
    <property type="match status" value="3"/>
</dbReference>